<comment type="function">
    <text evidence="4">Dirigent proteins impart stereoselectivity on the phenoxy radical-coupling reaction, yielding optically active lignans from two molecules of coniferyl alcohol in the biosynthesis of lignans, flavonolignans, and alkaloids and thus plays a central role in plant secondary metabolism.</text>
</comment>
<evidence type="ECO:0000256" key="1">
    <source>
        <dbReference type="ARBA" id="ARBA00010746"/>
    </source>
</evidence>
<comment type="similarity">
    <text evidence="1 4">Belongs to the plant dirigent protein family.</text>
</comment>
<dbReference type="AlphaFoldDB" id="A0A803KVB4"/>
<evidence type="ECO:0000256" key="4">
    <source>
        <dbReference type="RuleBase" id="RU363099"/>
    </source>
</evidence>
<evidence type="ECO:0000256" key="5">
    <source>
        <dbReference type="SAM" id="MobiDB-lite"/>
    </source>
</evidence>
<dbReference type="Gene3D" id="2.40.480.10">
    <property type="entry name" value="Allene oxide cyclase-like"/>
    <property type="match status" value="1"/>
</dbReference>
<accession>A0A803KVB4</accession>
<dbReference type="Pfam" id="PF03018">
    <property type="entry name" value="Dirigent"/>
    <property type="match status" value="1"/>
</dbReference>
<keyword evidence="4" id="KW-0052">Apoplast</keyword>
<dbReference type="InterPro" id="IPR007590">
    <property type="entry name" value="Saf4/Yju2"/>
</dbReference>
<dbReference type="PANTHER" id="PTHR46442:SF4">
    <property type="entry name" value="DIRIGENT PROTEIN"/>
    <property type="match status" value="1"/>
</dbReference>
<keyword evidence="3 4" id="KW-0964">Secreted</keyword>
<dbReference type="GO" id="GO:0048046">
    <property type="term" value="C:apoplast"/>
    <property type="evidence" value="ECO:0007669"/>
    <property type="project" value="UniProtKB-SubCell"/>
</dbReference>
<dbReference type="GO" id="GO:0009699">
    <property type="term" value="P:phenylpropanoid biosynthetic process"/>
    <property type="evidence" value="ECO:0007669"/>
    <property type="project" value="UniProtKB-ARBA"/>
</dbReference>
<comment type="subunit">
    <text evidence="2 4">Homodimer.</text>
</comment>
<dbReference type="Gramene" id="AUR62002972-RA">
    <property type="protein sequence ID" value="AUR62002972-RA:cds"/>
    <property type="gene ID" value="AUR62002972"/>
</dbReference>
<evidence type="ECO:0000313" key="7">
    <source>
        <dbReference type="Proteomes" id="UP000596660"/>
    </source>
</evidence>
<dbReference type="GO" id="GO:0000398">
    <property type="term" value="P:mRNA splicing, via spliceosome"/>
    <property type="evidence" value="ECO:0007669"/>
    <property type="project" value="InterPro"/>
</dbReference>
<dbReference type="PANTHER" id="PTHR46442">
    <property type="entry name" value="DIRIGENT PROTEIN"/>
    <property type="match status" value="1"/>
</dbReference>
<protein>
    <recommendedName>
        <fullName evidence="4">Dirigent protein</fullName>
    </recommendedName>
</protein>
<evidence type="ECO:0000256" key="2">
    <source>
        <dbReference type="ARBA" id="ARBA00011738"/>
    </source>
</evidence>
<keyword evidence="7" id="KW-1185">Reference proteome</keyword>
<dbReference type="InterPro" id="IPR004265">
    <property type="entry name" value="Dirigent"/>
</dbReference>
<sequence>MVYYFHDVLYNGKNAKNATSAIIGAPAWANKTILARQNHFGDFIVFDNPTTLTNDFHSTQVGRAQGFYFYDKKDVFTSWFGFSFVFNSTKHKGSLNFAGANPSTKKTRDISVIGGTVTSSWLGVLLPLRLMLLKTMFIIDFVLILSSMNVGTKFNARKEDIEKTYLGIKCFRFYFNCTNCSAEIVKKTDPQNSDYVIEAGATRLFEHCRIREDVESEDTGDVMKGLETRMLESKREMDLLARVEELKSVQARRGGVSVDTLLEELRRRGEEKMVDEEDDEALVKSMFGARSEKDKQKVSEVDSSKFVTSDVKQPVLQSKAPAVRFMVTRKRVQKSGGDSDAVKKEDTASGLQSLCHYDSEDE</sequence>
<proteinExistence type="inferred from homology"/>
<evidence type="ECO:0000256" key="3">
    <source>
        <dbReference type="ARBA" id="ARBA00022525"/>
    </source>
</evidence>
<feature type="region of interest" description="Disordered" evidence="5">
    <location>
        <begin position="334"/>
        <end position="362"/>
    </location>
</feature>
<dbReference type="Pfam" id="PF04502">
    <property type="entry name" value="Saf4_Yju2"/>
    <property type="match status" value="1"/>
</dbReference>
<dbReference type="Proteomes" id="UP000596660">
    <property type="component" value="Unplaced"/>
</dbReference>
<evidence type="ECO:0000313" key="6">
    <source>
        <dbReference type="EnsemblPlants" id="AUR62002972-RA:cds"/>
    </source>
</evidence>
<organism evidence="6 7">
    <name type="scientific">Chenopodium quinoa</name>
    <name type="common">Quinoa</name>
    <dbReference type="NCBI Taxonomy" id="63459"/>
    <lineage>
        <taxon>Eukaryota</taxon>
        <taxon>Viridiplantae</taxon>
        <taxon>Streptophyta</taxon>
        <taxon>Embryophyta</taxon>
        <taxon>Tracheophyta</taxon>
        <taxon>Spermatophyta</taxon>
        <taxon>Magnoliopsida</taxon>
        <taxon>eudicotyledons</taxon>
        <taxon>Gunneridae</taxon>
        <taxon>Pentapetalae</taxon>
        <taxon>Caryophyllales</taxon>
        <taxon>Chenopodiaceae</taxon>
        <taxon>Chenopodioideae</taxon>
        <taxon>Atripliceae</taxon>
        <taxon>Chenopodium</taxon>
    </lineage>
</organism>
<reference evidence="6" key="1">
    <citation type="journal article" date="2017" name="Nature">
        <title>The genome of Chenopodium quinoa.</title>
        <authorList>
            <person name="Jarvis D.E."/>
            <person name="Ho Y.S."/>
            <person name="Lightfoot D.J."/>
            <person name="Schmoeckel S.M."/>
            <person name="Li B."/>
            <person name="Borm T.J.A."/>
            <person name="Ohyanagi H."/>
            <person name="Mineta K."/>
            <person name="Michell C.T."/>
            <person name="Saber N."/>
            <person name="Kharbatia N.M."/>
            <person name="Rupper R.R."/>
            <person name="Sharp A.R."/>
            <person name="Dally N."/>
            <person name="Boughton B.A."/>
            <person name="Woo Y.H."/>
            <person name="Gao G."/>
            <person name="Schijlen E.G.W.M."/>
            <person name="Guo X."/>
            <person name="Momin A.A."/>
            <person name="Negrao S."/>
            <person name="Al-Babili S."/>
            <person name="Gehring C."/>
            <person name="Roessner U."/>
            <person name="Jung C."/>
            <person name="Murphy K."/>
            <person name="Arold S.T."/>
            <person name="Gojobori T."/>
            <person name="van der Linden C.G."/>
            <person name="van Loo E.N."/>
            <person name="Jellen E.N."/>
            <person name="Maughan P.J."/>
            <person name="Tester M."/>
        </authorList>
    </citation>
    <scope>NUCLEOTIDE SEQUENCE [LARGE SCALE GENOMIC DNA]</scope>
    <source>
        <strain evidence="6">cv. PI 614886</strain>
    </source>
</reference>
<reference evidence="6" key="2">
    <citation type="submission" date="2021-03" db="UniProtKB">
        <authorList>
            <consortium name="EnsemblPlants"/>
        </authorList>
    </citation>
    <scope>IDENTIFICATION</scope>
</reference>
<dbReference type="EnsemblPlants" id="AUR62002972-RA">
    <property type="protein sequence ID" value="AUR62002972-RA:cds"/>
    <property type="gene ID" value="AUR62002972"/>
</dbReference>
<name>A0A803KVB4_CHEQI</name>
<dbReference type="InterPro" id="IPR044859">
    <property type="entry name" value="Allene_oxi_cyc_Dirigent"/>
</dbReference>
<comment type="subcellular location">
    <subcellularLocation>
        <location evidence="4">Secreted</location>
        <location evidence="4">Extracellular space</location>
        <location evidence="4">Apoplast</location>
    </subcellularLocation>
</comment>